<reference evidence="1 2" key="1">
    <citation type="submission" date="2019-07" db="EMBL/GenBank/DDBJ databases">
        <title>Whole genome shotgun sequence of Adhaeribacter aerolatus NBRC 106133.</title>
        <authorList>
            <person name="Hosoyama A."/>
            <person name="Uohara A."/>
            <person name="Ohji S."/>
            <person name="Ichikawa N."/>
        </authorList>
    </citation>
    <scope>NUCLEOTIDE SEQUENCE [LARGE SCALE GENOMIC DNA]</scope>
    <source>
        <strain evidence="1 2">NBRC 106133</strain>
    </source>
</reference>
<comment type="caution">
    <text evidence="1">The sequence shown here is derived from an EMBL/GenBank/DDBJ whole genome shotgun (WGS) entry which is preliminary data.</text>
</comment>
<dbReference type="Proteomes" id="UP000321532">
    <property type="component" value="Unassembled WGS sequence"/>
</dbReference>
<accession>A0A512AZ57</accession>
<name>A0A512AZ57_9BACT</name>
<dbReference type="RefSeq" id="WP_146898262.1">
    <property type="nucleotide sequence ID" value="NZ_BJYS01000019.1"/>
</dbReference>
<keyword evidence="2" id="KW-1185">Reference proteome</keyword>
<gene>
    <name evidence="1" type="ORF">AAE02nite_26660</name>
</gene>
<protein>
    <submittedName>
        <fullName evidence="1">Uncharacterized protein</fullName>
    </submittedName>
</protein>
<evidence type="ECO:0000313" key="1">
    <source>
        <dbReference type="EMBL" id="GEO05002.1"/>
    </source>
</evidence>
<dbReference type="EMBL" id="BJYS01000019">
    <property type="protein sequence ID" value="GEO05002.1"/>
    <property type="molecule type" value="Genomic_DNA"/>
</dbReference>
<organism evidence="1 2">
    <name type="scientific">Adhaeribacter aerolatus</name>
    <dbReference type="NCBI Taxonomy" id="670289"/>
    <lineage>
        <taxon>Bacteria</taxon>
        <taxon>Pseudomonadati</taxon>
        <taxon>Bacteroidota</taxon>
        <taxon>Cytophagia</taxon>
        <taxon>Cytophagales</taxon>
        <taxon>Hymenobacteraceae</taxon>
        <taxon>Adhaeribacter</taxon>
    </lineage>
</organism>
<proteinExistence type="predicted"/>
<evidence type="ECO:0000313" key="2">
    <source>
        <dbReference type="Proteomes" id="UP000321532"/>
    </source>
</evidence>
<dbReference type="AlphaFoldDB" id="A0A512AZ57"/>
<sequence length="68" mass="7940">MVEDFEEAPASDEQILVNKGILEEMLLYIQESEVIIDAHEGQGRTWEELVKIYALPDVYYKIKNILKK</sequence>